<sequence length="152" mass="17434">MDISDDFVDIYEDDQPAKKLGFDAMTPKKNQICSPMKDSPKTDSGSVEIISYGQYFSPFKSEMHREVIEQFQNIEKQAKRKHALLTWKWDEVIDITQSEDSNGQKDASKAKQQDDLESELSDTADSLDSPLKRSKIPRISKNCNDHVGWVEF</sequence>
<organism evidence="3 4">
    <name type="scientific">Helianthus annuus</name>
    <name type="common">Common sunflower</name>
    <dbReference type="NCBI Taxonomy" id="4232"/>
    <lineage>
        <taxon>Eukaryota</taxon>
        <taxon>Viridiplantae</taxon>
        <taxon>Streptophyta</taxon>
        <taxon>Embryophyta</taxon>
        <taxon>Tracheophyta</taxon>
        <taxon>Spermatophyta</taxon>
        <taxon>Magnoliopsida</taxon>
        <taxon>eudicotyledons</taxon>
        <taxon>Gunneridae</taxon>
        <taxon>Pentapetalae</taxon>
        <taxon>asterids</taxon>
        <taxon>campanulids</taxon>
        <taxon>Asterales</taxon>
        <taxon>Asteraceae</taxon>
        <taxon>Asteroideae</taxon>
        <taxon>Heliantheae alliance</taxon>
        <taxon>Heliantheae</taxon>
        <taxon>Helianthus</taxon>
    </lineage>
</organism>
<name>A0A251TPX9_HELAN</name>
<accession>A0A251TPX9</accession>
<feature type="region of interest" description="Disordered" evidence="1">
    <location>
        <begin position="96"/>
        <end position="135"/>
    </location>
</feature>
<dbReference type="EMBL" id="CM007899">
    <property type="protein sequence ID" value="OTG12954.1"/>
    <property type="molecule type" value="Genomic_DNA"/>
</dbReference>
<reference evidence="2" key="3">
    <citation type="submission" date="2020-06" db="EMBL/GenBank/DDBJ databases">
        <title>Helianthus annuus Genome sequencing and assembly Release 2.</title>
        <authorList>
            <person name="Gouzy J."/>
            <person name="Langlade N."/>
            <person name="Munos S."/>
        </authorList>
    </citation>
    <scope>NUCLEOTIDE SEQUENCE</scope>
    <source>
        <tissue evidence="2">Leaves</tissue>
    </source>
</reference>
<evidence type="ECO:0000256" key="1">
    <source>
        <dbReference type="SAM" id="MobiDB-lite"/>
    </source>
</evidence>
<keyword evidence="4" id="KW-1185">Reference proteome</keyword>
<reference evidence="2 4" key="1">
    <citation type="journal article" date="2017" name="Nature">
        <title>The sunflower genome provides insights into oil metabolism, flowering and Asterid evolution.</title>
        <authorList>
            <person name="Badouin H."/>
            <person name="Gouzy J."/>
            <person name="Grassa C.J."/>
            <person name="Murat F."/>
            <person name="Staton S.E."/>
            <person name="Cottret L."/>
            <person name="Lelandais-Briere C."/>
            <person name="Owens G.L."/>
            <person name="Carrere S."/>
            <person name="Mayjonade B."/>
            <person name="Legrand L."/>
            <person name="Gill N."/>
            <person name="Kane N.C."/>
            <person name="Bowers J.E."/>
            <person name="Hubner S."/>
            <person name="Bellec A."/>
            <person name="Berard A."/>
            <person name="Berges H."/>
            <person name="Blanchet N."/>
            <person name="Boniface M.C."/>
            <person name="Brunel D."/>
            <person name="Catrice O."/>
            <person name="Chaidir N."/>
            <person name="Claudel C."/>
            <person name="Donnadieu C."/>
            <person name="Faraut T."/>
            <person name="Fievet G."/>
            <person name="Helmstetter N."/>
            <person name="King M."/>
            <person name="Knapp S.J."/>
            <person name="Lai Z."/>
            <person name="Le Paslier M.C."/>
            <person name="Lippi Y."/>
            <person name="Lorenzon L."/>
            <person name="Mandel J.R."/>
            <person name="Marage G."/>
            <person name="Marchand G."/>
            <person name="Marquand E."/>
            <person name="Bret-Mestries E."/>
            <person name="Morien E."/>
            <person name="Nambeesan S."/>
            <person name="Nguyen T."/>
            <person name="Pegot-Espagnet P."/>
            <person name="Pouilly N."/>
            <person name="Raftis F."/>
            <person name="Sallet E."/>
            <person name="Schiex T."/>
            <person name="Thomas J."/>
            <person name="Vandecasteele C."/>
            <person name="Vares D."/>
            <person name="Vear F."/>
            <person name="Vautrin S."/>
            <person name="Crespi M."/>
            <person name="Mangin B."/>
            <person name="Burke J.M."/>
            <person name="Salse J."/>
            <person name="Munos S."/>
            <person name="Vincourt P."/>
            <person name="Rieseberg L.H."/>
            <person name="Langlade N.B."/>
        </authorList>
    </citation>
    <scope>NUCLEOTIDE SEQUENCE [LARGE SCALE GENOMIC DNA]</scope>
    <source>
        <strain evidence="4">cv. SF193</strain>
        <tissue evidence="2">Leaves</tissue>
    </source>
</reference>
<protein>
    <submittedName>
        <fullName evidence="3">Uncharacterized protein</fullName>
    </submittedName>
</protein>
<feature type="compositionally biased region" description="Basic and acidic residues" evidence="1">
    <location>
        <begin position="102"/>
        <end position="114"/>
    </location>
</feature>
<dbReference type="InParanoid" id="A0A251TPX9"/>
<evidence type="ECO:0000313" key="3">
    <source>
        <dbReference type="EMBL" id="OTG12954.1"/>
    </source>
</evidence>
<dbReference type="AlphaFoldDB" id="A0A251TPX9"/>
<proteinExistence type="predicted"/>
<evidence type="ECO:0000313" key="2">
    <source>
        <dbReference type="EMBL" id="KAF5788256.1"/>
    </source>
</evidence>
<reference evidence="3" key="2">
    <citation type="submission" date="2017-02" db="EMBL/GenBank/DDBJ databases">
        <title>Sunflower complete genome.</title>
        <authorList>
            <person name="Langlade N."/>
            <person name="Munos S."/>
        </authorList>
    </citation>
    <scope>NUCLEOTIDE SEQUENCE [LARGE SCALE GENOMIC DNA]</scope>
    <source>
        <tissue evidence="3">Leaves</tissue>
    </source>
</reference>
<evidence type="ECO:0000313" key="4">
    <source>
        <dbReference type="Proteomes" id="UP000215914"/>
    </source>
</evidence>
<dbReference type="Gramene" id="mRNA:HanXRQr2_Chr10g0462001">
    <property type="protein sequence ID" value="mRNA:HanXRQr2_Chr10g0462001"/>
    <property type="gene ID" value="HanXRQr2_Chr10g0462001"/>
</dbReference>
<dbReference type="Proteomes" id="UP000215914">
    <property type="component" value="Chromosome 10"/>
</dbReference>
<gene>
    <name evidence="3" type="ORF">HannXRQ_Chr10g0315281</name>
    <name evidence="2" type="ORF">HanXRQr2_Chr10g0462001</name>
</gene>
<dbReference type="EMBL" id="MNCJ02000325">
    <property type="protein sequence ID" value="KAF5788256.1"/>
    <property type="molecule type" value="Genomic_DNA"/>
</dbReference>